<reference evidence="6" key="1">
    <citation type="journal article" date="2019" name="Int. J. Syst. Evol. Microbiol.">
        <title>The Global Catalogue of Microorganisms (GCM) 10K type strain sequencing project: providing services to taxonomists for standard genome sequencing and annotation.</title>
        <authorList>
            <consortium name="The Broad Institute Genomics Platform"/>
            <consortium name="The Broad Institute Genome Sequencing Center for Infectious Disease"/>
            <person name="Wu L."/>
            <person name="Ma J."/>
        </authorList>
    </citation>
    <scope>NUCLEOTIDE SEQUENCE [LARGE SCALE GENOMIC DNA]</scope>
    <source>
        <strain evidence="6">JCM 16949</strain>
    </source>
</reference>
<dbReference type="PROSITE" id="PS51143">
    <property type="entry name" value="MT_A70"/>
    <property type="match status" value="1"/>
</dbReference>
<comment type="caution">
    <text evidence="5">The sequence shown here is derived from an EMBL/GenBank/DDBJ whole genome shotgun (WGS) entry which is preliminary data.</text>
</comment>
<keyword evidence="3" id="KW-0949">S-adenosyl-L-methionine</keyword>
<evidence type="ECO:0000313" key="6">
    <source>
        <dbReference type="Proteomes" id="UP001501004"/>
    </source>
</evidence>
<dbReference type="InterPro" id="IPR007757">
    <property type="entry name" value="MT-A70-like"/>
</dbReference>
<dbReference type="GO" id="GO:0032259">
    <property type="term" value="P:methylation"/>
    <property type="evidence" value="ECO:0007669"/>
    <property type="project" value="UniProtKB-KW"/>
</dbReference>
<dbReference type="PANTHER" id="PTHR12829:SF7">
    <property type="entry name" value="N6-ADENOSINE-METHYLTRANSFERASE CATALYTIC SUBUNIT"/>
    <property type="match status" value="1"/>
</dbReference>
<proteinExistence type="inferred from homology"/>
<evidence type="ECO:0000256" key="1">
    <source>
        <dbReference type="ARBA" id="ARBA00022603"/>
    </source>
</evidence>
<gene>
    <name evidence="5" type="ORF">GCM10022239_08580</name>
</gene>
<organism evidence="5 6">
    <name type="scientific">Leifsonella bigeumensis</name>
    <dbReference type="NCBI Taxonomy" id="433643"/>
    <lineage>
        <taxon>Bacteria</taxon>
        <taxon>Bacillati</taxon>
        <taxon>Actinomycetota</taxon>
        <taxon>Actinomycetes</taxon>
        <taxon>Micrococcales</taxon>
        <taxon>Microbacteriaceae</taxon>
        <taxon>Leifsonella</taxon>
    </lineage>
</organism>
<dbReference type="EMBL" id="BAABAE010000002">
    <property type="protein sequence ID" value="GAA3734734.1"/>
    <property type="molecule type" value="Genomic_DNA"/>
</dbReference>
<keyword evidence="6" id="KW-1185">Reference proteome</keyword>
<evidence type="ECO:0000256" key="2">
    <source>
        <dbReference type="ARBA" id="ARBA00022679"/>
    </source>
</evidence>
<dbReference type="Proteomes" id="UP001501004">
    <property type="component" value="Unassembled WGS sequence"/>
</dbReference>
<keyword evidence="2" id="KW-0808">Transferase</keyword>
<dbReference type="Gene3D" id="3.40.50.150">
    <property type="entry name" value="Vaccinia Virus protein VP39"/>
    <property type="match status" value="1"/>
</dbReference>
<keyword evidence="1 5" id="KW-0489">Methyltransferase</keyword>
<dbReference type="Pfam" id="PF05063">
    <property type="entry name" value="MT-A70"/>
    <property type="match status" value="1"/>
</dbReference>
<comment type="similarity">
    <text evidence="4">Belongs to the MT-A70-like family.</text>
</comment>
<dbReference type="SUPFAM" id="SSF53335">
    <property type="entry name" value="S-adenosyl-L-methionine-dependent methyltransferases"/>
    <property type="match status" value="1"/>
</dbReference>
<evidence type="ECO:0000313" key="5">
    <source>
        <dbReference type="EMBL" id="GAA3734734.1"/>
    </source>
</evidence>
<dbReference type="RefSeq" id="WP_344754060.1">
    <property type="nucleotide sequence ID" value="NZ_BAABAE010000002.1"/>
</dbReference>
<dbReference type="GO" id="GO:0008168">
    <property type="term" value="F:methyltransferase activity"/>
    <property type="evidence" value="ECO:0007669"/>
    <property type="project" value="UniProtKB-KW"/>
</dbReference>
<accession>A0ABP7FB20</accession>
<evidence type="ECO:0000256" key="3">
    <source>
        <dbReference type="ARBA" id="ARBA00022691"/>
    </source>
</evidence>
<protein>
    <submittedName>
        <fullName evidence="5">MT-A70 family methyltransferase</fullName>
    </submittedName>
</protein>
<name>A0ABP7FB20_9MICO</name>
<evidence type="ECO:0000256" key="4">
    <source>
        <dbReference type="PROSITE-ProRule" id="PRU00489"/>
    </source>
</evidence>
<dbReference type="InterPro" id="IPR029063">
    <property type="entry name" value="SAM-dependent_MTases_sf"/>
</dbReference>
<dbReference type="PANTHER" id="PTHR12829">
    <property type="entry name" value="N6-ADENOSINE-METHYLTRANSFERASE"/>
    <property type="match status" value="1"/>
</dbReference>
<sequence>MTQPKYSTLVADPPWMGQSGEKHYDTMSLEAIKSMGPAIRDITTDDAHCWLWVTNATVPIGQEVLEAWGFQYRSILTWIKPRIGLGPYLRNMTEHVMLGTRGKAPVKFKGQGTWLFAPIQDHSHKPEEAHEIFERVSPGPYLEIFARRPRHGWAVWGDEIASDVDLPGWPVPDSPATRSETDVA</sequence>